<organism evidence="2 3">
    <name type="scientific">Powellomyces hirtus</name>
    <dbReference type="NCBI Taxonomy" id="109895"/>
    <lineage>
        <taxon>Eukaryota</taxon>
        <taxon>Fungi</taxon>
        <taxon>Fungi incertae sedis</taxon>
        <taxon>Chytridiomycota</taxon>
        <taxon>Chytridiomycota incertae sedis</taxon>
        <taxon>Chytridiomycetes</taxon>
        <taxon>Spizellomycetales</taxon>
        <taxon>Powellomycetaceae</taxon>
        <taxon>Powellomyces</taxon>
    </lineage>
</organism>
<protein>
    <recommendedName>
        <fullName evidence="4">Hyaluronan/mRNA-binding protein domain-containing protein</fullName>
    </recommendedName>
</protein>
<proteinExistence type="predicted"/>
<reference evidence="2 3" key="1">
    <citation type="journal article" date="2019" name="Sci. Rep.">
        <title>Comparative genomics of chytrid fungi reveal insights into the obligate biotrophic and pathogenic lifestyle of Synchytrium endobioticum.</title>
        <authorList>
            <person name="van de Vossenberg B.T.L.H."/>
            <person name="Warris S."/>
            <person name="Nguyen H.D.T."/>
            <person name="van Gent-Pelzer M.P.E."/>
            <person name="Joly D.L."/>
            <person name="van de Geest H.C."/>
            <person name="Bonants P.J.M."/>
            <person name="Smith D.S."/>
            <person name="Levesque C.A."/>
            <person name="van der Lee T.A.J."/>
        </authorList>
    </citation>
    <scope>NUCLEOTIDE SEQUENCE [LARGE SCALE GENOMIC DNA]</scope>
    <source>
        <strain evidence="2 3">CBS 809.83</strain>
    </source>
</reference>
<gene>
    <name evidence="2" type="ORF">PhCBS80983_g04317</name>
</gene>
<dbReference type="EMBL" id="QEAQ01000066">
    <property type="protein sequence ID" value="TPX56712.1"/>
    <property type="molecule type" value="Genomic_DNA"/>
</dbReference>
<accession>A0A507DZ94</accession>
<feature type="region of interest" description="Disordered" evidence="1">
    <location>
        <begin position="1"/>
        <end position="64"/>
    </location>
</feature>
<sequence>MTRSHTHSTGAAAQQHDRHMSRNGATASGSKKSGEGKHNWGDPSSSSSAEDLPLAKEFGDSNFNSVTDIDELERIETHSGDAGQKYQSRVTTVTVEEFANEKGVSPDTARRAARE</sequence>
<name>A0A507DZ94_9FUNG</name>
<dbReference type="Proteomes" id="UP000318582">
    <property type="component" value="Unassembled WGS sequence"/>
</dbReference>
<dbReference type="AlphaFoldDB" id="A0A507DZ94"/>
<evidence type="ECO:0000256" key="1">
    <source>
        <dbReference type="SAM" id="MobiDB-lite"/>
    </source>
</evidence>
<keyword evidence="3" id="KW-1185">Reference proteome</keyword>
<evidence type="ECO:0000313" key="3">
    <source>
        <dbReference type="Proteomes" id="UP000318582"/>
    </source>
</evidence>
<evidence type="ECO:0008006" key="4">
    <source>
        <dbReference type="Google" id="ProtNLM"/>
    </source>
</evidence>
<comment type="caution">
    <text evidence="2">The sequence shown here is derived from an EMBL/GenBank/DDBJ whole genome shotgun (WGS) entry which is preliminary data.</text>
</comment>
<evidence type="ECO:0000313" key="2">
    <source>
        <dbReference type="EMBL" id="TPX56712.1"/>
    </source>
</evidence>